<feature type="transmembrane region" description="Helical" evidence="6">
    <location>
        <begin position="39"/>
        <end position="63"/>
    </location>
</feature>
<dbReference type="OrthoDB" id="4761876at2"/>
<evidence type="ECO:0000256" key="5">
    <source>
        <dbReference type="ARBA" id="ARBA00023136"/>
    </source>
</evidence>
<dbReference type="GO" id="GO:0005886">
    <property type="term" value="C:plasma membrane"/>
    <property type="evidence" value="ECO:0007669"/>
    <property type="project" value="UniProtKB-SubCell"/>
</dbReference>
<feature type="transmembrane region" description="Helical" evidence="6">
    <location>
        <begin position="342"/>
        <end position="364"/>
    </location>
</feature>
<feature type="transmembrane region" description="Helical" evidence="6">
    <location>
        <begin position="397"/>
        <end position="417"/>
    </location>
</feature>
<keyword evidence="5 6" id="KW-0472">Membrane</keyword>
<evidence type="ECO:0000256" key="3">
    <source>
        <dbReference type="ARBA" id="ARBA00022692"/>
    </source>
</evidence>
<feature type="transmembrane region" description="Helical" evidence="6">
    <location>
        <begin position="84"/>
        <end position="103"/>
    </location>
</feature>
<comment type="subcellular location">
    <subcellularLocation>
        <location evidence="1">Cell membrane</location>
        <topology evidence="1">Multi-pass membrane protein</topology>
    </subcellularLocation>
</comment>
<evidence type="ECO:0000313" key="8">
    <source>
        <dbReference type="Proteomes" id="UP000235828"/>
    </source>
</evidence>
<keyword evidence="2" id="KW-1003">Cell membrane</keyword>
<dbReference type="KEGG" id="vta:B1177"/>
<feature type="transmembrane region" description="Helical" evidence="6">
    <location>
        <begin position="245"/>
        <end position="265"/>
    </location>
</feature>
<feature type="transmembrane region" description="Helical" evidence="6">
    <location>
        <begin position="9"/>
        <end position="27"/>
    </location>
</feature>
<reference evidence="7 8" key="1">
    <citation type="submission" date="2017-10" db="EMBL/GenBank/DDBJ databases">
        <authorList>
            <person name="Banno H."/>
            <person name="Chua N.-H."/>
        </authorList>
    </citation>
    <scope>NUCLEOTIDE SEQUENCE [LARGE SCALE GENOMIC DNA]</scope>
    <source>
        <strain evidence="7">Vibrio tapetis CECT4600</strain>
    </source>
</reference>
<keyword evidence="3 6" id="KW-0812">Transmembrane</keyword>
<gene>
    <name evidence="7" type="ORF">VTAP4600_B1177</name>
</gene>
<keyword evidence="4 6" id="KW-1133">Transmembrane helix</keyword>
<dbReference type="PANTHER" id="PTHR30250">
    <property type="entry name" value="PST FAMILY PREDICTED COLANIC ACID TRANSPORTER"/>
    <property type="match status" value="1"/>
</dbReference>
<evidence type="ECO:0000256" key="6">
    <source>
        <dbReference type="SAM" id="Phobius"/>
    </source>
</evidence>
<feature type="transmembrane region" description="Helical" evidence="6">
    <location>
        <begin position="371"/>
        <end position="391"/>
    </location>
</feature>
<dbReference type="AlphaFoldDB" id="A0A2N8ZLL2"/>
<evidence type="ECO:0000256" key="1">
    <source>
        <dbReference type="ARBA" id="ARBA00004651"/>
    </source>
</evidence>
<dbReference type="Proteomes" id="UP000235828">
    <property type="component" value="Chromosome B"/>
</dbReference>
<proteinExistence type="predicted"/>
<evidence type="ECO:0000313" key="7">
    <source>
        <dbReference type="EMBL" id="SON52788.1"/>
    </source>
</evidence>
<dbReference type="InterPro" id="IPR050833">
    <property type="entry name" value="Poly_Biosynth_Transport"/>
</dbReference>
<accession>A0A2N8ZLL2</accession>
<feature type="transmembrane region" description="Helical" evidence="6">
    <location>
        <begin position="463"/>
        <end position="486"/>
    </location>
</feature>
<dbReference type="PANTHER" id="PTHR30250:SF11">
    <property type="entry name" value="O-ANTIGEN TRANSPORTER-RELATED"/>
    <property type="match status" value="1"/>
</dbReference>
<sequence>MLAKLFNGALLNILNILIQLVLGLYLFREMLIYFGAQDFGLWSMMMAMLAHIALFEFGLGGLISRVVSQSNDLDGVSQKSVVTTCYVMICSVSALFFISSVLGASLYTSSNQALSFEMKDNSLFYVCLLLSLNFTLNFISGAIQAFLIAKFHMRFINAVRLMTNIMRMIAVLTSIHYELSLEMIAVIFVCSALFELLCRAIYSYENGIRELLSLESLSKKAAIYISHRASRYFFMQMAFYVRNNSAVLFSGALLGPSAAVTWRIVGRLMEIYVEITSSINYLLTPYFSRFIHQRQQEVILKFKVSLLVTSSISALILFNIFQHSEWFLGVWLGEYPPITIESLQLLAIGFCLVNMQGPCTSMLIAKDKYQIMSYISIGELVLTLVLMPILMNLYGNIGAAYALLCAHTVIWAMYVPWIMAKQLSLSLSSYYLCLAAPTLLVWLVFQAFDLCSNWLLSATHVPYIVNFIALEITLVVAVLVIAYRVLVSSTQEMRQIES</sequence>
<dbReference type="RefSeq" id="WP_102524953.1">
    <property type="nucleotide sequence ID" value="NZ_LT960612.1"/>
</dbReference>
<feature type="transmembrane region" description="Helical" evidence="6">
    <location>
        <begin position="304"/>
        <end position="322"/>
    </location>
</feature>
<evidence type="ECO:0000256" key="2">
    <source>
        <dbReference type="ARBA" id="ARBA00022475"/>
    </source>
</evidence>
<organism evidence="7 8">
    <name type="scientific">Vibrio tapetis subsp. tapetis</name>
    <dbReference type="NCBI Taxonomy" id="1671868"/>
    <lineage>
        <taxon>Bacteria</taxon>
        <taxon>Pseudomonadati</taxon>
        <taxon>Pseudomonadota</taxon>
        <taxon>Gammaproteobacteria</taxon>
        <taxon>Vibrionales</taxon>
        <taxon>Vibrionaceae</taxon>
        <taxon>Vibrio</taxon>
    </lineage>
</organism>
<protein>
    <submittedName>
        <fullName evidence="7">Putative Polysaccharide biosynthesis protein</fullName>
    </submittedName>
</protein>
<feature type="transmembrane region" description="Helical" evidence="6">
    <location>
        <begin position="123"/>
        <end position="149"/>
    </location>
</feature>
<name>A0A2N8ZLL2_9VIBR</name>
<evidence type="ECO:0000256" key="4">
    <source>
        <dbReference type="ARBA" id="ARBA00022989"/>
    </source>
</evidence>
<dbReference type="EMBL" id="LT960612">
    <property type="protein sequence ID" value="SON52788.1"/>
    <property type="molecule type" value="Genomic_DNA"/>
</dbReference>
<keyword evidence="8" id="KW-1185">Reference proteome</keyword>
<feature type="transmembrane region" description="Helical" evidence="6">
    <location>
        <begin position="429"/>
        <end position="448"/>
    </location>
</feature>